<reference evidence="2" key="1">
    <citation type="journal article" date="2020" name="mSystems">
        <title>Genome- and Community-Level Interaction Insights into Carbon Utilization and Element Cycling Functions of Hydrothermarchaeota in Hydrothermal Sediment.</title>
        <authorList>
            <person name="Zhou Z."/>
            <person name="Liu Y."/>
            <person name="Xu W."/>
            <person name="Pan J."/>
            <person name="Luo Z.H."/>
            <person name="Li M."/>
        </authorList>
    </citation>
    <scope>NUCLEOTIDE SEQUENCE [LARGE SCALE GENOMIC DNA]</scope>
    <source>
        <strain evidence="2">HyVt-233</strain>
    </source>
</reference>
<gene>
    <name evidence="2" type="ORF">ENG63_04960</name>
</gene>
<feature type="region of interest" description="Disordered" evidence="1">
    <location>
        <begin position="66"/>
        <end position="91"/>
    </location>
</feature>
<dbReference type="EMBL" id="DRBS01000193">
    <property type="protein sequence ID" value="HDD44193.1"/>
    <property type="molecule type" value="Genomic_DNA"/>
</dbReference>
<feature type="compositionally biased region" description="Polar residues" evidence="1">
    <location>
        <begin position="66"/>
        <end position="75"/>
    </location>
</feature>
<dbReference type="Proteomes" id="UP000886289">
    <property type="component" value="Unassembled WGS sequence"/>
</dbReference>
<evidence type="ECO:0000256" key="1">
    <source>
        <dbReference type="SAM" id="MobiDB-lite"/>
    </source>
</evidence>
<comment type="caution">
    <text evidence="2">The sequence shown here is derived from an EMBL/GenBank/DDBJ whole genome shotgun (WGS) entry which is preliminary data.</text>
</comment>
<name>A0A7C0U2S8_DESA2</name>
<proteinExistence type="predicted"/>
<protein>
    <submittedName>
        <fullName evidence="2">Uncharacterized protein</fullName>
    </submittedName>
</protein>
<sequence>MAFKVEWGTEQIVYQTDAYGGSDADISGTTGVDSDVVDLATNGYHGAMVMIKATFPASPTDDLNFSTKYSNSSTFDGDEEEQQPAGQIEKKDGGERIYTYFVGLCKYFKVHLEASGSTDSIDVEVRVTPYRLTTS</sequence>
<accession>A0A7C0U2S8</accession>
<dbReference type="AlphaFoldDB" id="A0A7C0U2S8"/>
<evidence type="ECO:0000313" key="2">
    <source>
        <dbReference type="EMBL" id="HDD44193.1"/>
    </source>
</evidence>
<organism evidence="2">
    <name type="scientific">Desulfofervidus auxilii</name>
    <dbReference type="NCBI Taxonomy" id="1621989"/>
    <lineage>
        <taxon>Bacteria</taxon>
        <taxon>Pseudomonadati</taxon>
        <taxon>Thermodesulfobacteriota</taxon>
        <taxon>Candidatus Desulfofervidia</taxon>
        <taxon>Candidatus Desulfofervidales</taxon>
        <taxon>Candidatus Desulfofervidaceae</taxon>
        <taxon>Candidatus Desulfofervidus</taxon>
    </lineage>
</organism>